<dbReference type="PANTHER" id="PTHR48083">
    <property type="entry name" value="MEDIUM-CHAIN SPECIFIC ACYL-COA DEHYDROGENASE, MITOCHONDRIAL-RELATED"/>
    <property type="match status" value="1"/>
</dbReference>
<dbReference type="SUPFAM" id="SSF56645">
    <property type="entry name" value="Acyl-CoA dehydrogenase NM domain-like"/>
    <property type="match status" value="1"/>
</dbReference>
<dbReference type="Proteomes" id="UP000598174">
    <property type="component" value="Unassembled WGS sequence"/>
</dbReference>
<evidence type="ECO:0000313" key="10">
    <source>
        <dbReference type="EMBL" id="GIE08683.1"/>
    </source>
</evidence>
<accession>A0A919IWN5</accession>
<dbReference type="Pfam" id="PF02770">
    <property type="entry name" value="Acyl-CoA_dh_M"/>
    <property type="match status" value="1"/>
</dbReference>
<dbReference type="GO" id="GO:0033539">
    <property type="term" value="P:fatty acid beta-oxidation using acyl-CoA dehydrogenase"/>
    <property type="evidence" value="ECO:0007669"/>
    <property type="project" value="TreeGrafter"/>
</dbReference>
<dbReference type="EMBL" id="BOMM01000002">
    <property type="protein sequence ID" value="GIE08683.1"/>
    <property type="molecule type" value="Genomic_DNA"/>
</dbReference>
<dbReference type="FunFam" id="1.20.140.10:FF:000001">
    <property type="entry name" value="Acyl-CoA dehydrogenase"/>
    <property type="match status" value="1"/>
</dbReference>
<dbReference type="InterPro" id="IPR009100">
    <property type="entry name" value="AcylCoA_DH/oxidase_NM_dom_sf"/>
</dbReference>
<dbReference type="RefSeq" id="WP_203815319.1">
    <property type="nucleotide sequence ID" value="NZ_BAAABP010000014.1"/>
</dbReference>
<gene>
    <name evidence="10" type="primary">acd_1</name>
    <name evidence="10" type="ORF">Afe05nite_05230</name>
</gene>
<organism evidence="10 11">
    <name type="scientific">Paractinoplanes ferrugineus</name>
    <dbReference type="NCBI Taxonomy" id="113564"/>
    <lineage>
        <taxon>Bacteria</taxon>
        <taxon>Bacillati</taxon>
        <taxon>Actinomycetota</taxon>
        <taxon>Actinomycetes</taxon>
        <taxon>Micromonosporales</taxon>
        <taxon>Micromonosporaceae</taxon>
        <taxon>Paractinoplanes</taxon>
    </lineage>
</organism>
<evidence type="ECO:0000259" key="7">
    <source>
        <dbReference type="Pfam" id="PF00441"/>
    </source>
</evidence>
<keyword evidence="5 6" id="KW-0560">Oxidoreductase</keyword>
<dbReference type="InterPro" id="IPR036250">
    <property type="entry name" value="AcylCo_DH-like_C"/>
</dbReference>
<comment type="cofactor">
    <cofactor evidence="1 6">
        <name>FAD</name>
        <dbReference type="ChEBI" id="CHEBI:57692"/>
    </cofactor>
</comment>
<protein>
    <submittedName>
        <fullName evidence="10">Acyl-CoA dehydrogenase</fullName>
    </submittedName>
</protein>
<reference evidence="10" key="1">
    <citation type="submission" date="2021-01" db="EMBL/GenBank/DDBJ databases">
        <title>Whole genome shotgun sequence of Actinoplanes ferrugineus NBRC 15555.</title>
        <authorList>
            <person name="Komaki H."/>
            <person name="Tamura T."/>
        </authorList>
    </citation>
    <scope>NUCLEOTIDE SEQUENCE</scope>
    <source>
        <strain evidence="10">NBRC 15555</strain>
    </source>
</reference>
<dbReference type="Pfam" id="PF02771">
    <property type="entry name" value="Acyl-CoA_dh_N"/>
    <property type="match status" value="1"/>
</dbReference>
<dbReference type="Gene3D" id="2.40.110.10">
    <property type="entry name" value="Butyryl-CoA Dehydrogenase, subunit A, domain 2"/>
    <property type="match status" value="1"/>
</dbReference>
<feature type="domain" description="Acyl-CoA oxidase/dehydrogenase middle" evidence="8">
    <location>
        <begin position="125"/>
        <end position="208"/>
    </location>
</feature>
<dbReference type="InterPro" id="IPR050741">
    <property type="entry name" value="Acyl-CoA_dehydrogenase"/>
</dbReference>
<dbReference type="Gene3D" id="1.20.140.10">
    <property type="entry name" value="Butyryl-CoA Dehydrogenase, subunit A, domain 3"/>
    <property type="match status" value="1"/>
</dbReference>
<feature type="domain" description="Acyl-CoA dehydrogenase/oxidase C-terminal" evidence="7">
    <location>
        <begin position="230"/>
        <end position="378"/>
    </location>
</feature>
<keyword evidence="11" id="KW-1185">Reference proteome</keyword>
<comment type="caution">
    <text evidence="10">The sequence shown here is derived from an EMBL/GenBank/DDBJ whole genome shotgun (WGS) entry which is preliminary data.</text>
</comment>
<dbReference type="SUPFAM" id="SSF47203">
    <property type="entry name" value="Acyl-CoA dehydrogenase C-terminal domain-like"/>
    <property type="match status" value="1"/>
</dbReference>
<keyword evidence="3 6" id="KW-0285">Flavoprotein</keyword>
<dbReference type="GO" id="GO:0003995">
    <property type="term" value="F:acyl-CoA dehydrogenase activity"/>
    <property type="evidence" value="ECO:0007669"/>
    <property type="project" value="TreeGrafter"/>
</dbReference>
<dbReference type="Gene3D" id="1.10.540.10">
    <property type="entry name" value="Acyl-CoA dehydrogenase/oxidase, N-terminal domain"/>
    <property type="match status" value="1"/>
</dbReference>
<comment type="similarity">
    <text evidence="2 6">Belongs to the acyl-CoA dehydrogenase family.</text>
</comment>
<dbReference type="InterPro" id="IPR013786">
    <property type="entry name" value="AcylCoA_DH/ox_N"/>
</dbReference>
<feature type="domain" description="Acyl-CoA dehydrogenase/oxidase N-terminal" evidence="9">
    <location>
        <begin position="6"/>
        <end position="121"/>
    </location>
</feature>
<keyword evidence="4 6" id="KW-0274">FAD</keyword>
<dbReference type="InterPro" id="IPR009075">
    <property type="entry name" value="AcylCo_DH/oxidase_C"/>
</dbReference>
<evidence type="ECO:0000256" key="6">
    <source>
        <dbReference type="RuleBase" id="RU362125"/>
    </source>
</evidence>
<evidence type="ECO:0000256" key="5">
    <source>
        <dbReference type="ARBA" id="ARBA00023002"/>
    </source>
</evidence>
<dbReference type="AlphaFoldDB" id="A0A919IWN5"/>
<evidence type="ECO:0000256" key="3">
    <source>
        <dbReference type="ARBA" id="ARBA00022630"/>
    </source>
</evidence>
<proteinExistence type="inferred from homology"/>
<evidence type="ECO:0000256" key="2">
    <source>
        <dbReference type="ARBA" id="ARBA00009347"/>
    </source>
</evidence>
<dbReference type="InterPro" id="IPR046373">
    <property type="entry name" value="Acyl-CoA_Oxase/DH_mid-dom_sf"/>
</dbReference>
<evidence type="ECO:0000256" key="1">
    <source>
        <dbReference type="ARBA" id="ARBA00001974"/>
    </source>
</evidence>
<dbReference type="PANTHER" id="PTHR48083:SF2">
    <property type="entry name" value="MEDIUM-CHAIN SPECIFIC ACYL-COA DEHYDROGENASE, MITOCHONDRIAL"/>
    <property type="match status" value="1"/>
</dbReference>
<sequence>MDFSLTDEERAIRDTARQFITKEVMPLEQEALLRERRHQPGLELSELRELQQKAKKFGFWGLATPEEYGGMNLPAILQSLIWTELGRTFVQFKFGGEADNILFYANEEQKREFLLPTIEGDRISCFAITEPGAGSDAANIKLRAVRDGDDWVLNGEKTFITNGNDADFAIVVAVTDPARRANQGGATAFLVDKSMGWRSEFIQTMGEGGPAALIFDDVRVPHRNILGELGQGFELGMKWIGKGRYLIPSNALGIAERALGMAIDYANTRETFGKKIGTNQAIQWMIADSEVEIEAARWLILRAAWTVDQGEDPRHSSSMAKLYGAGMVNRVVDRVMQVHGGMGYTRELPIERWYRQVRLMRIYEGTDEMQRLIISRDLLRGYTKIGGHLA</sequence>
<evidence type="ECO:0000259" key="9">
    <source>
        <dbReference type="Pfam" id="PF02771"/>
    </source>
</evidence>
<evidence type="ECO:0000313" key="11">
    <source>
        <dbReference type="Proteomes" id="UP000598174"/>
    </source>
</evidence>
<dbReference type="GO" id="GO:0050660">
    <property type="term" value="F:flavin adenine dinucleotide binding"/>
    <property type="evidence" value="ECO:0007669"/>
    <property type="project" value="InterPro"/>
</dbReference>
<name>A0A919IWN5_9ACTN</name>
<dbReference type="FunFam" id="2.40.110.10:FF:000002">
    <property type="entry name" value="Acyl-CoA dehydrogenase fadE12"/>
    <property type="match status" value="1"/>
</dbReference>
<dbReference type="Pfam" id="PF00441">
    <property type="entry name" value="Acyl-CoA_dh_1"/>
    <property type="match status" value="1"/>
</dbReference>
<evidence type="ECO:0000259" key="8">
    <source>
        <dbReference type="Pfam" id="PF02770"/>
    </source>
</evidence>
<dbReference type="InterPro" id="IPR037069">
    <property type="entry name" value="AcylCoA_DH/ox_N_sf"/>
</dbReference>
<evidence type="ECO:0000256" key="4">
    <source>
        <dbReference type="ARBA" id="ARBA00022827"/>
    </source>
</evidence>
<dbReference type="GO" id="GO:0005737">
    <property type="term" value="C:cytoplasm"/>
    <property type="evidence" value="ECO:0007669"/>
    <property type="project" value="TreeGrafter"/>
</dbReference>
<dbReference type="InterPro" id="IPR006091">
    <property type="entry name" value="Acyl-CoA_Oxase/DH_mid-dom"/>
</dbReference>